<dbReference type="Proteomes" id="UP001527882">
    <property type="component" value="Unassembled WGS sequence"/>
</dbReference>
<keyword evidence="2" id="KW-0547">Nucleotide-binding</keyword>
<reference evidence="2 3" key="1">
    <citation type="submission" date="2022-12" db="EMBL/GenBank/DDBJ databases">
        <title>Draft genome sequence of Paenibacillus sp. dW9.</title>
        <authorList>
            <person name="Choi E.-W."/>
            <person name="Kim D.-U."/>
        </authorList>
    </citation>
    <scope>NUCLEOTIDE SEQUENCE [LARGE SCALE GENOMIC DNA]</scope>
    <source>
        <strain evidence="3">dW9</strain>
    </source>
</reference>
<comment type="caution">
    <text evidence="2">The sequence shown here is derived from an EMBL/GenBank/DDBJ whole genome shotgun (WGS) entry which is preliminary data.</text>
</comment>
<evidence type="ECO:0000313" key="3">
    <source>
        <dbReference type="Proteomes" id="UP001527882"/>
    </source>
</evidence>
<name>A0ABT4QHN7_9BACL</name>
<dbReference type="CDD" id="cd16936">
    <property type="entry name" value="HATPase_RsbW-like"/>
    <property type="match status" value="1"/>
</dbReference>
<sequence>MNATAKTSEVRLILPALADYLDTVRLVLYGMAVRAGYSYEAIEDLKVAVTEACTYIILQQENAGGEGWLRLDFRLLPEALEVSAQGGPGFRFAPAVEAAEPMSGSEIQDASPERLGLYLMQALVDEVRLTEGEEAGSEAIVLVKRKT</sequence>
<evidence type="ECO:0000259" key="1">
    <source>
        <dbReference type="Pfam" id="PF13581"/>
    </source>
</evidence>
<organism evidence="2 3">
    <name type="scientific">Paenibacillus gyeongsangnamensis</name>
    <dbReference type="NCBI Taxonomy" id="3388067"/>
    <lineage>
        <taxon>Bacteria</taxon>
        <taxon>Bacillati</taxon>
        <taxon>Bacillota</taxon>
        <taxon>Bacilli</taxon>
        <taxon>Bacillales</taxon>
        <taxon>Paenibacillaceae</taxon>
        <taxon>Paenibacillus</taxon>
    </lineage>
</organism>
<dbReference type="GO" id="GO:0005524">
    <property type="term" value="F:ATP binding"/>
    <property type="evidence" value="ECO:0007669"/>
    <property type="project" value="UniProtKB-KW"/>
</dbReference>
<dbReference type="Gene3D" id="3.30.565.10">
    <property type="entry name" value="Histidine kinase-like ATPase, C-terminal domain"/>
    <property type="match status" value="1"/>
</dbReference>
<proteinExistence type="predicted"/>
<dbReference type="RefSeq" id="WP_269884753.1">
    <property type="nucleotide sequence ID" value="NZ_JAQAGZ010000022.1"/>
</dbReference>
<feature type="domain" description="Histidine kinase/HSP90-like ATPase" evidence="1">
    <location>
        <begin position="14"/>
        <end position="135"/>
    </location>
</feature>
<dbReference type="Pfam" id="PF13581">
    <property type="entry name" value="HATPase_c_2"/>
    <property type="match status" value="1"/>
</dbReference>
<dbReference type="InterPro" id="IPR036890">
    <property type="entry name" value="HATPase_C_sf"/>
</dbReference>
<keyword evidence="3" id="KW-1185">Reference proteome</keyword>
<keyword evidence="2" id="KW-0067">ATP-binding</keyword>
<accession>A0ABT4QHN7</accession>
<gene>
    <name evidence="2" type="ORF">O9H85_28265</name>
</gene>
<protein>
    <submittedName>
        <fullName evidence="2">ATP-binding protein</fullName>
    </submittedName>
</protein>
<dbReference type="InterPro" id="IPR003594">
    <property type="entry name" value="HATPase_dom"/>
</dbReference>
<evidence type="ECO:0000313" key="2">
    <source>
        <dbReference type="EMBL" id="MCZ8516220.1"/>
    </source>
</evidence>
<dbReference type="EMBL" id="JAQAGZ010000022">
    <property type="protein sequence ID" value="MCZ8516220.1"/>
    <property type="molecule type" value="Genomic_DNA"/>
</dbReference>